<sequence>MKAFSNLVLDVSYHHSFGEWTLAYMSASISFKCFGELQTCWPFLINKVPVLVKEFGPIDYIDFSPAEPHYFAVTCSVRVQIYNSITKLKQLMGDRSGLMCKLLCAGGEESHVKLFDVSSKSLLRVFKGHS</sequence>
<evidence type="ECO:0000313" key="6">
    <source>
        <dbReference type="Proteomes" id="UP001153148"/>
    </source>
</evidence>
<gene>
    <name evidence="5" type="ORF">TPAB3V08_LOCUS8974</name>
</gene>
<dbReference type="EMBL" id="CAJPIN010018227">
    <property type="protein sequence ID" value="CAG2062021.1"/>
    <property type="molecule type" value="Genomic_DNA"/>
</dbReference>
<dbReference type="PANTHER" id="PTHR19924">
    <property type="entry name" value="UTP15 U3 SMALL NUCLEOLAR RNA-ASSOCIATED PROTEIN 15 FAMILY MEMBER"/>
    <property type="match status" value="1"/>
</dbReference>
<feature type="non-terminal residue" evidence="5">
    <location>
        <position position="130"/>
    </location>
</feature>
<name>A0ABN7P4M3_TIMPD</name>
<dbReference type="InterPro" id="IPR036322">
    <property type="entry name" value="WD40_repeat_dom_sf"/>
</dbReference>
<dbReference type="Gene3D" id="2.130.10.10">
    <property type="entry name" value="YVTN repeat-like/Quinoprotein amine dehydrogenase"/>
    <property type="match status" value="1"/>
</dbReference>
<comment type="subcellular location">
    <subcellularLocation>
        <location evidence="1">Nucleus</location>
        <location evidence="1">Nucleolus</location>
    </subcellularLocation>
</comment>
<organism evidence="5 6">
    <name type="scientific">Timema podura</name>
    <name type="common">Walking stick</name>
    <dbReference type="NCBI Taxonomy" id="61482"/>
    <lineage>
        <taxon>Eukaryota</taxon>
        <taxon>Metazoa</taxon>
        <taxon>Ecdysozoa</taxon>
        <taxon>Arthropoda</taxon>
        <taxon>Hexapoda</taxon>
        <taxon>Insecta</taxon>
        <taxon>Pterygota</taxon>
        <taxon>Neoptera</taxon>
        <taxon>Polyneoptera</taxon>
        <taxon>Phasmatodea</taxon>
        <taxon>Timematodea</taxon>
        <taxon>Timematoidea</taxon>
        <taxon>Timematidae</taxon>
        <taxon>Timema</taxon>
    </lineage>
</organism>
<dbReference type="InterPro" id="IPR015943">
    <property type="entry name" value="WD40/YVTN_repeat-like_dom_sf"/>
</dbReference>
<dbReference type="Proteomes" id="UP001153148">
    <property type="component" value="Unassembled WGS sequence"/>
</dbReference>
<accession>A0ABN7P4M3</accession>
<keyword evidence="3" id="KW-0677">Repeat</keyword>
<keyword evidence="2" id="KW-0853">WD repeat</keyword>
<keyword evidence="6" id="KW-1185">Reference proteome</keyword>
<evidence type="ECO:0000256" key="1">
    <source>
        <dbReference type="ARBA" id="ARBA00004604"/>
    </source>
</evidence>
<dbReference type="SUPFAM" id="SSF50978">
    <property type="entry name" value="WD40 repeat-like"/>
    <property type="match status" value="1"/>
</dbReference>
<dbReference type="PANTHER" id="PTHR19924:SF26">
    <property type="entry name" value="U3 SMALL NUCLEOLAR RNA-ASSOCIATED PROTEIN 15 HOMOLOG"/>
    <property type="match status" value="1"/>
</dbReference>
<evidence type="ECO:0000313" key="5">
    <source>
        <dbReference type="EMBL" id="CAG2062021.1"/>
    </source>
</evidence>
<evidence type="ECO:0000256" key="3">
    <source>
        <dbReference type="ARBA" id="ARBA00022737"/>
    </source>
</evidence>
<reference evidence="5" key="1">
    <citation type="submission" date="2021-03" db="EMBL/GenBank/DDBJ databases">
        <authorList>
            <person name="Tran Van P."/>
        </authorList>
    </citation>
    <scope>NUCLEOTIDE SEQUENCE</scope>
</reference>
<comment type="caution">
    <text evidence="5">The sequence shown here is derived from an EMBL/GenBank/DDBJ whole genome shotgun (WGS) entry which is preliminary data.</text>
</comment>
<keyword evidence="4" id="KW-0539">Nucleus</keyword>
<evidence type="ECO:0000256" key="2">
    <source>
        <dbReference type="ARBA" id="ARBA00022574"/>
    </source>
</evidence>
<proteinExistence type="predicted"/>
<protein>
    <submittedName>
        <fullName evidence="5">Uncharacterized protein</fullName>
    </submittedName>
</protein>
<evidence type="ECO:0000256" key="4">
    <source>
        <dbReference type="ARBA" id="ARBA00023242"/>
    </source>
</evidence>